<feature type="non-terminal residue" evidence="1">
    <location>
        <position position="84"/>
    </location>
</feature>
<protein>
    <submittedName>
        <fullName evidence="1">Uncharacterized protein</fullName>
    </submittedName>
</protein>
<evidence type="ECO:0000313" key="2">
    <source>
        <dbReference type="Proteomes" id="UP001432027"/>
    </source>
</evidence>
<feature type="non-terminal residue" evidence="1">
    <location>
        <position position="1"/>
    </location>
</feature>
<comment type="caution">
    <text evidence="1">The sequence shown here is derived from an EMBL/GenBank/DDBJ whole genome shotgun (WGS) entry which is preliminary data.</text>
</comment>
<accession>A0AAV5U9U7</accession>
<gene>
    <name evidence="1" type="ORF">PENTCL1PPCAC_25319</name>
</gene>
<dbReference type="PANTHER" id="PTHR31024">
    <property type="entry name" value="C-TYPE LECTIN"/>
    <property type="match status" value="1"/>
</dbReference>
<evidence type="ECO:0000313" key="1">
    <source>
        <dbReference type="EMBL" id="GMT03145.1"/>
    </source>
</evidence>
<proteinExistence type="predicted"/>
<sequence length="84" mass="9141">TGMWIHKKSCTGSGMVTFATGAGPDANDNEVMYRSWPCDAVPDWVFSFDIVITIDVDEGVVYTMECSSDKSPVKAQPGDEVAIY</sequence>
<dbReference type="Proteomes" id="UP001432027">
    <property type="component" value="Unassembled WGS sequence"/>
</dbReference>
<organism evidence="1 2">
    <name type="scientific">Pristionchus entomophagus</name>
    <dbReference type="NCBI Taxonomy" id="358040"/>
    <lineage>
        <taxon>Eukaryota</taxon>
        <taxon>Metazoa</taxon>
        <taxon>Ecdysozoa</taxon>
        <taxon>Nematoda</taxon>
        <taxon>Chromadorea</taxon>
        <taxon>Rhabditida</taxon>
        <taxon>Rhabditina</taxon>
        <taxon>Diplogasteromorpha</taxon>
        <taxon>Diplogasteroidea</taxon>
        <taxon>Neodiplogasteridae</taxon>
        <taxon>Pristionchus</taxon>
    </lineage>
</organism>
<dbReference type="AlphaFoldDB" id="A0AAV5U9U7"/>
<keyword evidence="2" id="KW-1185">Reference proteome</keyword>
<name>A0AAV5U9U7_9BILA</name>
<reference evidence="1" key="1">
    <citation type="submission" date="2023-10" db="EMBL/GenBank/DDBJ databases">
        <title>Genome assembly of Pristionchus species.</title>
        <authorList>
            <person name="Yoshida K."/>
            <person name="Sommer R.J."/>
        </authorList>
    </citation>
    <scope>NUCLEOTIDE SEQUENCE</scope>
    <source>
        <strain evidence="1">RS0144</strain>
    </source>
</reference>
<dbReference type="EMBL" id="BTSX01000006">
    <property type="protein sequence ID" value="GMT03145.1"/>
    <property type="molecule type" value="Genomic_DNA"/>
</dbReference>
<dbReference type="PANTHER" id="PTHR31024:SF3">
    <property type="entry name" value="C-TYPE LECTIN-RELATED"/>
    <property type="match status" value="1"/>
</dbReference>